<protein>
    <submittedName>
        <fullName evidence="1">Uncharacterized protein</fullName>
    </submittedName>
</protein>
<dbReference type="RefSeq" id="WP_096427241.1">
    <property type="nucleotide sequence ID" value="NZ_AP015032.1"/>
</dbReference>
<keyword evidence="1" id="KW-0614">Plasmid</keyword>
<gene>
    <name evidence="1" type="ORF">KF715C_pC970</name>
</gene>
<reference evidence="1 2" key="1">
    <citation type="submission" date="2015-11" db="EMBL/GenBank/DDBJ databases">
        <title>Complete genome sequencing of a biphenyl-degrading bacterium, Pseudomonas putida KF715 (=NBRC110667).</title>
        <authorList>
            <person name="Suenaga H."/>
            <person name="Fujihara N."/>
            <person name="Watanabe T."/>
            <person name="Hirose J."/>
            <person name="Kimura N."/>
            <person name="Yamazoe A."/>
            <person name="Hosoyama A."/>
            <person name="Shimodaira J."/>
            <person name="Furukawa K."/>
        </authorList>
    </citation>
    <scope>NUCLEOTIDE SEQUENCE [LARGE SCALE GENOMIC DNA]</scope>
    <source>
        <strain evidence="1 2">KF715</strain>
        <plasmid evidence="2">Plasmid pkf715c dna</plasmid>
    </source>
</reference>
<dbReference type="EMBL" id="AP015032">
    <property type="protein sequence ID" value="BAW27530.1"/>
    <property type="molecule type" value="Genomic_DNA"/>
</dbReference>
<geneLocation type="plasmid" evidence="2">
    <name>pkf715c dna</name>
</geneLocation>
<sequence>MDKQEQPDRIKATLTIDLDFAKADQDRISGVLQGIIDNLWLSGKGSGSVTQHSHFSYSLKSNLPSEPMTMDRLLDLVDLNREPGEPSAREQIADSQHPDYDEALEWWEGLAQPQRDWFMQKHPGIKLVTQAWDAHALMTPADKSHLQNLK</sequence>
<name>A0A1L7NPX6_PSEPU</name>
<dbReference type="AlphaFoldDB" id="A0A1L7NPX6"/>
<evidence type="ECO:0000313" key="1">
    <source>
        <dbReference type="EMBL" id="BAW27530.1"/>
    </source>
</evidence>
<accession>A0A1L7NPX6</accession>
<organism evidence="1 2">
    <name type="scientific">Pseudomonas putida</name>
    <name type="common">Arthrobacter siderocapsulatus</name>
    <dbReference type="NCBI Taxonomy" id="303"/>
    <lineage>
        <taxon>Bacteria</taxon>
        <taxon>Pseudomonadati</taxon>
        <taxon>Pseudomonadota</taxon>
        <taxon>Gammaproteobacteria</taxon>
        <taxon>Pseudomonadales</taxon>
        <taxon>Pseudomonadaceae</taxon>
        <taxon>Pseudomonas</taxon>
    </lineage>
</organism>
<proteinExistence type="predicted"/>
<dbReference type="Proteomes" id="UP000218731">
    <property type="component" value="Plasmid pKF715C"/>
</dbReference>
<evidence type="ECO:0000313" key="2">
    <source>
        <dbReference type="Proteomes" id="UP000218731"/>
    </source>
</evidence>